<evidence type="ECO:0000313" key="2">
    <source>
        <dbReference type="Proteomes" id="UP000218934"/>
    </source>
</evidence>
<comment type="caution">
    <text evidence="1">The sequence shown here is derived from an EMBL/GenBank/DDBJ whole genome shotgun (WGS) entry which is preliminary data.</text>
</comment>
<gene>
    <name evidence="1" type="ORF">COO09_14285</name>
</gene>
<proteinExistence type="predicted"/>
<accession>A0A2A4FVD9</accession>
<dbReference type="EMBL" id="NWUF01000013">
    <property type="protein sequence ID" value="PCE41680.1"/>
    <property type="molecule type" value="Genomic_DNA"/>
</dbReference>
<dbReference type="Proteomes" id="UP000218934">
    <property type="component" value="Unassembled WGS sequence"/>
</dbReference>
<dbReference type="KEGG" id="rdi:CMV14_09360"/>
<dbReference type="AlphaFoldDB" id="A0A2A4FVD9"/>
<organism evidence="1 2">
    <name type="scientific">Rhizorhabdus dicambivorans</name>
    <dbReference type="NCBI Taxonomy" id="1850238"/>
    <lineage>
        <taxon>Bacteria</taxon>
        <taxon>Pseudomonadati</taxon>
        <taxon>Pseudomonadota</taxon>
        <taxon>Alphaproteobacteria</taxon>
        <taxon>Sphingomonadales</taxon>
        <taxon>Sphingomonadaceae</taxon>
        <taxon>Rhizorhabdus</taxon>
    </lineage>
</organism>
<evidence type="ECO:0000313" key="1">
    <source>
        <dbReference type="EMBL" id="PCE41680.1"/>
    </source>
</evidence>
<keyword evidence="2" id="KW-1185">Reference proteome</keyword>
<reference evidence="1 2" key="1">
    <citation type="submission" date="2017-09" db="EMBL/GenBank/DDBJ databases">
        <title>The Catabolism of 3,6-Dichlorosalicylic acid is Initiated by the Cytochrome P450 Monooxygenase DsmABC in Rhizorhabdus dicambivorans Ndbn-20.</title>
        <authorList>
            <person name="Na L."/>
        </authorList>
    </citation>
    <scope>NUCLEOTIDE SEQUENCE [LARGE SCALE GENOMIC DNA]</scope>
    <source>
        <strain evidence="1 2">Ndbn-20m</strain>
    </source>
</reference>
<protein>
    <submittedName>
        <fullName evidence="1">Uncharacterized protein</fullName>
    </submittedName>
</protein>
<name>A0A2A4FVD9_9SPHN</name>
<sequence length="66" mass="6720">MDVVLARPACSRRAGVPELVAGIIFRSGFDVVLTPLGLAPTAVSVRSDSAEPEPGVQGFLLDGLAG</sequence>